<comment type="caution">
    <text evidence="1">The sequence shown here is derived from an EMBL/GenBank/DDBJ whole genome shotgun (WGS) entry which is preliminary data.</text>
</comment>
<sequence length="39" mass="4745">MDKKDKGKKRGFNFSIDEFKNLSLYNSKRKNQWAKFFSL</sequence>
<evidence type="ECO:0000313" key="1">
    <source>
        <dbReference type="EMBL" id="TVP39333.1"/>
    </source>
</evidence>
<dbReference type="AlphaFoldDB" id="A0A557SRU7"/>
<protein>
    <submittedName>
        <fullName evidence="1">Uncharacterized protein</fullName>
    </submittedName>
</protein>
<dbReference type="Proteomes" id="UP000315289">
    <property type="component" value="Unassembled WGS sequence"/>
</dbReference>
<reference evidence="1 2" key="1">
    <citation type="journal article" date="2019" name="Front. Microbiol.">
        <title>Ammonia Oxidation by the Arctic Terrestrial Thaumarchaeote Candidatus Nitrosocosmicus arcticus Is Stimulated by Increasing Temperatures.</title>
        <authorList>
            <person name="Alves R.J.E."/>
            <person name="Kerou M."/>
            <person name="Zappe A."/>
            <person name="Bittner R."/>
            <person name="Abby S.S."/>
            <person name="Schmidt H.A."/>
            <person name="Pfeifer K."/>
            <person name="Schleper C."/>
        </authorList>
    </citation>
    <scope>NUCLEOTIDE SEQUENCE [LARGE SCALE GENOMIC DNA]</scope>
    <source>
        <strain evidence="1 2">Kfb</strain>
    </source>
</reference>
<keyword evidence="2" id="KW-1185">Reference proteome</keyword>
<evidence type="ECO:0000313" key="2">
    <source>
        <dbReference type="Proteomes" id="UP000315289"/>
    </source>
</evidence>
<dbReference type="EMBL" id="VOAH01000016">
    <property type="protein sequence ID" value="TVP39333.1"/>
    <property type="molecule type" value="Genomic_DNA"/>
</dbReference>
<gene>
    <name evidence="1" type="ORF">NARC_160046</name>
</gene>
<proteinExistence type="predicted"/>
<name>A0A557SRU7_9ARCH</name>
<accession>A0A557SRU7</accession>
<organism evidence="1 2">
    <name type="scientific">Candidatus Nitrosocosmicus arcticus</name>
    <dbReference type="NCBI Taxonomy" id="2035267"/>
    <lineage>
        <taxon>Archaea</taxon>
        <taxon>Nitrososphaerota</taxon>
        <taxon>Nitrososphaeria</taxon>
        <taxon>Nitrososphaerales</taxon>
        <taxon>Nitrososphaeraceae</taxon>
        <taxon>Candidatus Nitrosocosmicus</taxon>
    </lineage>
</organism>